<dbReference type="InterPro" id="IPR045082">
    <property type="entry name" value="ATP_syn_F0_a_bact/chloroplast"/>
</dbReference>
<evidence type="ECO:0000256" key="4">
    <source>
        <dbReference type="ARBA" id="ARBA00022547"/>
    </source>
</evidence>
<evidence type="ECO:0000256" key="12">
    <source>
        <dbReference type="RuleBase" id="RU000483"/>
    </source>
</evidence>
<comment type="similarity">
    <text evidence="2 11 12">Belongs to the ATPase A chain family.</text>
</comment>
<gene>
    <name evidence="11 13" type="primary">atpB</name>
    <name evidence="13" type="ORF">H8689_02895</name>
</gene>
<evidence type="ECO:0000256" key="8">
    <source>
        <dbReference type="ARBA" id="ARBA00023065"/>
    </source>
</evidence>
<dbReference type="AlphaFoldDB" id="A0A926IM58"/>
<evidence type="ECO:0000256" key="3">
    <source>
        <dbReference type="ARBA" id="ARBA00022448"/>
    </source>
</evidence>
<evidence type="ECO:0000256" key="2">
    <source>
        <dbReference type="ARBA" id="ARBA00006810"/>
    </source>
</evidence>
<evidence type="ECO:0000256" key="7">
    <source>
        <dbReference type="ARBA" id="ARBA00022989"/>
    </source>
</evidence>
<feature type="transmembrane region" description="Helical" evidence="11">
    <location>
        <begin position="199"/>
        <end position="223"/>
    </location>
</feature>
<evidence type="ECO:0000256" key="5">
    <source>
        <dbReference type="ARBA" id="ARBA00022692"/>
    </source>
</evidence>
<keyword evidence="6 11" id="KW-0375">Hydrogen ion transport</keyword>
<dbReference type="InterPro" id="IPR000568">
    <property type="entry name" value="ATP_synth_F0_asu"/>
</dbReference>
<name>A0A926IM58_9FIRM</name>
<keyword evidence="14" id="KW-1185">Reference proteome</keyword>
<dbReference type="SUPFAM" id="SSF81336">
    <property type="entry name" value="F1F0 ATP synthase subunit A"/>
    <property type="match status" value="1"/>
</dbReference>
<dbReference type="InterPro" id="IPR023011">
    <property type="entry name" value="ATP_synth_F0_asu_AS"/>
</dbReference>
<dbReference type="PRINTS" id="PR00123">
    <property type="entry name" value="ATPASEA"/>
</dbReference>
<organism evidence="13 14">
    <name type="scientific">Wansuia hejianensis</name>
    <dbReference type="NCBI Taxonomy" id="2763667"/>
    <lineage>
        <taxon>Bacteria</taxon>
        <taxon>Bacillati</taxon>
        <taxon>Bacillota</taxon>
        <taxon>Clostridia</taxon>
        <taxon>Lachnospirales</taxon>
        <taxon>Lachnospiraceae</taxon>
        <taxon>Wansuia</taxon>
    </lineage>
</organism>
<comment type="subcellular location">
    <subcellularLocation>
        <location evidence="11 12">Cell membrane</location>
        <topology evidence="11 12">Multi-pass membrane protein</topology>
    </subcellularLocation>
    <subcellularLocation>
        <location evidence="1">Membrane</location>
        <topology evidence="1">Multi-pass membrane protein</topology>
    </subcellularLocation>
</comment>
<feature type="transmembrane region" description="Helical" evidence="11">
    <location>
        <begin position="23"/>
        <end position="41"/>
    </location>
</feature>
<feature type="transmembrane region" description="Helical" evidence="11">
    <location>
        <begin position="112"/>
        <end position="131"/>
    </location>
</feature>
<dbReference type="Pfam" id="PF00119">
    <property type="entry name" value="ATP-synt_A"/>
    <property type="match status" value="1"/>
</dbReference>
<evidence type="ECO:0000256" key="6">
    <source>
        <dbReference type="ARBA" id="ARBA00022781"/>
    </source>
</evidence>
<proteinExistence type="inferred from homology"/>
<dbReference type="PANTHER" id="PTHR42823:SF3">
    <property type="entry name" value="ATP SYNTHASE SUBUNIT A, CHLOROPLASTIC"/>
    <property type="match status" value="1"/>
</dbReference>
<feature type="transmembrane region" description="Helical" evidence="11">
    <location>
        <begin position="83"/>
        <end position="106"/>
    </location>
</feature>
<dbReference type="NCBIfam" id="TIGR01131">
    <property type="entry name" value="ATP_synt_6_or_A"/>
    <property type="match status" value="1"/>
</dbReference>
<evidence type="ECO:0000313" key="14">
    <source>
        <dbReference type="Proteomes" id="UP000601522"/>
    </source>
</evidence>
<keyword evidence="3 11" id="KW-0813">Transport</keyword>
<keyword evidence="5 11" id="KW-0812">Transmembrane</keyword>
<evidence type="ECO:0000256" key="10">
    <source>
        <dbReference type="ARBA" id="ARBA00023310"/>
    </source>
</evidence>
<comment type="caution">
    <text evidence="13">The sequence shown here is derived from an EMBL/GenBank/DDBJ whole genome shotgun (WGS) entry which is preliminary data.</text>
</comment>
<keyword evidence="4 11" id="KW-0138">CF(0)</keyword>
<keyword evidence="11" id="KW-1003">Cell membrane</keyword>
<keyword evidence="10 11" id="KW-0066">ATP synthesis</keyword>
<dbReference type="Gene3D" id="1.20.120.220">
    <property type="entry name" value="ATP synthase, F0 complex, subunit A"/>
    <property type="match status" value="1"/>
</dbReference>
<evidence type="ECO:0000256" key="11">
    <source>
        <dbReference type="HAMAP-Rule" id="MF_01393"/>
    </source>
</evidence>
<protein>
    <recommendedName>
        <fullName evidence="11 12">ATP synthase subunit a</fullName>
    </recommendedName>
    <alternativeName>
        <fullName evidence="11">ATP synthase F0 sector subunit a</fullName>
    </alternativeName>
    <alternativeName>
        <fullName evidence="11">F-ATPase subunit 6</fullName>
    </alternativeName>
</protein>
<reference evidence="13 14" key="1">
    <citation type="submission" date="2020-08" db="EMBL/GenBank/DDBJ databases">
        <title>Genome public.</title>
        <authorList>
            <person name="Liu C."/>
            <person name="Sun Q."/>
        </authorList>
    </citation>
    <scope>NUCLEOTIDE SEQUENCE [LARGE SCALE GENOMIC DNA]</scope>
    <source>
        <strain evidence="13 14">NSJ-26</strain>
    </source>
</reference>
<evidence type="ECO:0000256" key="9">
    <source>
        <dbReference type="ARBA" id="ARBA00023136"/>
    </source>
</evidence>
<keyword evidence="9 11" id="KW-0472">Membrane</keyword>
<dbReference type="EMBL" id="JACRTK010000001">
    <property type="protein sequence ID" value="MBC8590085.1"/>
    <property type="molecule type" value="Genomic_DNA"/>
</dbReference>
<dbReference type="InterPro" id="IPR035908">
    <property type="entry name" value="F0_ATP_A_sf"/>
</dbReference>
<comment type="function">
    <text evidence="11 12">Key component of the proton channel; it plays a direct role in the translocation of protons across the membrane.</text>
</comment>
<dbReference type="GO" id="GO:0046933">
    <property type="term" value="F:proton-transporting ATP synthase activity, rotational mechanism"/>
    <property type="evidence" value="ECO:0007669"/>
    <property type="project" value="UniProtKB-UniRule"/>
</dbReference>
<evidence type="ECO:0000256" key="1">
    <source>
        <dbReference type="ARBA" id="ARBA00004141"/>
    </source>
</evidence>
<sequence length="229" mass="24905">MKGGISVEIFITLGDKEIFIPDSIVNFVFIALFIVIFSAIVNKKAKNTNPDDVPSGFLNVVEMLIETINNLVRSTMGEHNMKFAPYILTIFVLILCSNLYGLLGFTSPTSDYSVTLALALATFVIVQVTGVRSAGGLFKYLKGFTEPNFLLTPLNVIGELANPVSLSFRLFGNILSGGLIMTLLYALFGYLAPVLAPPFHIYFDIFSGGLQAFIFTMLTMVFIGGATEA</sequence>
<dbReference type="GO" id="GO:0042777">
    <property type="term" value="P:proton motive force-driven plasma membrane ATP synthesis"/>
    <property type="evidence" value="ECO:0007669"/>
    <property type="project" value="TreeGrafter"/>
</dbReference>
<dbReference type="PANTHER" id="PTHR42823">
    <property type="entry name" value="ATP SYNTHASE SUBUNIT A, CHLOROPLASTIC"/>
    <property type="match status" value="1"/>
</dbReference>
<dbReference type="GO" id="GO:0005886">
    <property type="term" value="C:plasma membrane"/>
    <property type="evidence" value="ECO:0007669"/>
    <property type="project" value="UniProtKB-SubCell"/>
</dbReference>
<evidence type="ECO:0000313" key="13">
    <source>
        <dbReference type="EMBL" id="MBC8590085.1"/>
    </source>
</evidence>
<accession>A0A926IM58</accession>
<keyword evidence="8 11" id="KW-0406">Ion transport</keyword>
<feature type="transmembrane region" description="Helical" evidence="11">
    <location>
        <begin position="170"/>
        <end position="193"/>
    </location>
</feature>
<keyword evidence="7 11" id="KW-1133">Transmembrane helix</keyword>
<dbReference type="CDD" id="cd00310">
    <property type="entry name" value="ATP-synt_Fo_a_6"/>
    <property type="match status" value="1"/>
</dbReference>
<dbReference type="Proteomes" id="UP000601522">
    <property type="component" value="Unassembled WGS sequence"/>
</dbReference>
<dbReference type="GO" id="GO:0045259">
    <property type="term" value="C:proton-transporting ATP synthase complex"/>
    <property type="evidence" value="ECO:0007669"/>
    <property type="project" value="UniProtKB-KW"/>
</dbReference>
<dbReference type="PROSITE" id="PS00449">
    <property type="entry name" value="ATPASE_A"/>
    <property type="match status" value="1"/>
</dbReference>
<dbReference type="HAMAP" id="MF_01393">
    <property type="entry name" value="ATP_synth_a_bact"/>
    <property type="match status" value="1"/>
</dbReference>